<evidence type="ECO:0000313" key="2">
    <source>
        <dbReference type="WBParaSite" id="nRc.2.0.1.t29402-RA"/>
    </source>
</evidence>
<dbReference type="AlphaFoldDB" id="A0A915JUC1"/>
<keyword evidence="1" id="KW-1185">Reference proteome</keyword>
<name>A0A915JUC1_ROMCU</name>
<sequence>MCAKVKYTVTMGAKVDSASANLEKKFISAFSKFWNTLYYWSISRQHLANRYLFSLFLTPRPLSKRQTYGKSREMNDR</sequence>
<dbReference type="WBParaSite" id="nRc.2.0.1.t29402-RA">
    <property type="protein sequence ID" value="nRc.2.0.1.t29402-RA"/>
    <property type="gene ID" value="nRc.2.0.1.g29402"/>
</dbReference>
<organism evidence="1 2">
    <name type="scientific">Romanomermis culicivorax</name>
    <name type="common">Nematode worm</name>
    <dbReference type="NCBI Taxonomy" id="13658"/>
    <lineage>
        <taxon>Eukaryota</taxon>
        <taxon>Metazoa</taxon>
        <taxon>Ecdysozoa</taxon>
        <taxon>Nematoda</taxon>
        <taxon>Enoplea</taxon>
        <taxon>Dorylaimia</taxon>
        <taxon>Mermithida</taxon>
        <taxon>Mermithoidea</taxon>
        <taxon>Mermithidae</taxon>
        <taxon>Romanomermis</taxon>
    </lineage>
</organism>
<proteinExistence type="predicted"/>
<dbReference type="Proteomes" id="UP000887565">
    <property type="component" value="Unplaced"/>
</dbReference>
<reference evidence="2" key="1">
    <citation type="submission" date="2022-11" db="UniProtKB">
        <authorList>
            <consortium name="WormBaseParasite"/>
        </authorList>
    </citation>
    <scope>IDENTIFICATION</scope>
</reference>
<accession>A0A915JUC1</accession>
<protein>
    <submittedName>
        <fullName evidence="2">Uncharacterized protein</fullName>
    </submittedName>
</protein>
<evidence type="ECO:0000313" key="1">
    <source>
        <dbReference type="Proteomes" id="UP000887565"/>
    </source>
</evidence>